<dbReference type="RefSeq" id="WP_406853961.1">
    <property type="nucleotide sequence ID" value="NZ_CP157484.1"/>
</dbReference>
<dbReference type="EMBL" id="CP157484">
    <property type="protein sequence ID" value="XBO37142.1"/>
    <property type="molecule type" value="Genomic_DNA"/>
</dbReference>
<dbReference type="Pfam" id="PF13493">
    <property type="entry name" value="DUF4118"/>
    <property type="match status" value="1"/>
</dbReference>
<comment type="subcellular location">
    <subcellularLocation>
        <location evidence="1">Membrane</location>
        <topology evidence="1">Multi-pass membrane protein</topology>
    </subcellularLocation>
</comment>
<evidence type="ECO:0000259" key="12">
    <source>
        <dbReference type="Pfam" id="PF13493"/>
    </source>
</evidence>
<feature type="transmembrane region" description="Helical" evidence="11">
    <location>
        <begin position="28"/>
        <end position="48"/>
    </location>
</feature>
<evidence type="ECO:0000256" key="1">
    <source>
        <dbReference type="ARBA" id="ARBA00004141"/>
    </source>
</evidence>
<keyword evidence="2" id="KW-0597">Phosphoprotein</keyword>
<evidence type="ECO:0000256" key="4">
    <source>
        <dbReference type="ARBA" id="ARBA00022692"/>
    </source>
</evidence>
<accession>A0AAU7J9V5</accession>
<dbReference type="PANTHER" id="PTHR45569">
    <property type="entry name" value="SENSOR PROTEIN KDPD"/>
    <property type="match status" value="1"/>
</dbReference>
<proteinExistence type="predicted"/>
<keyword evidence="9" id="KW-0902">Two-component regulatory system</keyword>
<feature type="transmembrane region" description="Helical" evidence="11">
    <location>
        <begin position="107"/>
        <end position="125"/>
    </location>
</feature>
<dbReference type="InterPro" id="IPR025201">
    <property type="entry name" value="KdpD_TM"/>
</dbReference>
<evidence type="ECO:0000256" key="2">
    <source>
        <dbReference type="ARBA" id="ARBA00022553"/>
    </source>
</evidence>
<evidence type="ECO:0000256" key="11">
    <source>
        <dbReference type="SAM" id="Phobius"/>
    </source>
</evidence>
<organism evidence="13">
    <name type="scientific">Alsobacter sp. KACC 23698</name>
    <dbReference type="NCBI Taxonomy" id="3149229"/>
    <lineage>
        <taxon>Bacteria</taxon>
        <taxon>Pseudomonadati</taxon>
        <taxon>Pseudomonadota</taxon>
        <taxon>Alphaproteobacteria</taxon>
        <taxon>Hyphomicrobiales</taxon>
        <taxon>Alsobacteraceae</taxon>
        <taxon>Alsobacter</taxon>
    </lineage>
</organism>
<sequence>MAKSLDNVIAIRREVDASTDPDFLIPPVAQYGAALLLVVVAAIIAVVASQYVPAPGLTLIFVLPVVIAGAWLGWGPSLVAAAAGVLVFDFFFTQPYYSLRIEDPAEIWAASLLLITAAIVGVVAWQSRRRAFEARRAAEQAEGLHALAHAIIEGDPEVAHAAAAALGRMFAAPAAVLSQENGRLKVLASCGGAKLSQTDMQAAEDALAQETPMRAQTYPHDMSKFDIWPVNAGAQRRYALAVDFGQSVFERPATADRLLEIVAAYLATGVAPSI</sequence>
<keyword evidence="7" id="KW-0067">ATP-binding</keyword>
<feature type="domain" description="Sensor protein KdpD transmembrane" evidence="12">
    <location>
        <begin position="31"/>
        <end position="137"/>
    </location>
</feature>
<protein>
    <submittedName>
        <fullName evidence="13">DUF4118 domain-containing protein</fullName>
    </submittedName>
</protein>
<dbReference type="InterPro" id="IPR052023">
    <property type="entry name" value="Histidine_kinase_KdpD"/>
</dbReference>
<evidence type="ECO:0000256" key="8">
    <source>
        <dbReference type="ARBA" id="ARBA00022989"/>
    </source>
</evidence>
<keyword evidence="5" id="KW-0547">Nucleotide-binding</keyword>
<keyword evidence="3" id="KW-0808">Transferase</keyword>
<evidence type="ECO:0000256" key="5">
    <source>
        <dbReference type="ARBA" id="ARBA00022741"/>
    </source>
</evidence>
<evidence type="ECO:0000256" key="7">
    <source>
        <dbReference type="ARBA" id="ARBA00022840"/>
    </source>
</evidence>
<dbReference type="GO" id="GO:0000155">
    <property type="term" value="F:phosphorelay sensor kinase activity"/>
    <property type="evidence" value="ECO:0007669"/>
    <property type="project" value="TreeGrafter"/>
</dbReference>
<keyword evidence="4 11" id="KW-0812">Transmembrane</keyword>
<dbReference type="InterPro" id="IPR038318">
    <property type="entry name" value="KdpD_sf"/>
</dbReference>
<dbReference type="Gene3D" id="1.20.120.620">
    <property type="entry name" value="Backbone structure of the membrane domain of e. Coli histidine kinase receptor kdpd"/>
    <property type="match status" value="1"/>
</dbReference>
<dbReference type="GO" id="GO:0005886">
    <property type="term" value="C:plasma membrane"/>
    <property type="evidence" value="ECO:0007669"/>
    <property type="project" value="TreeGrafter"/>
</dbReference>
<dbReference type="PANTHER" id="PTHR45569:SF1">
    <property type="entry name" value="SENSOR PROTEIN KDPD"/>
    <property type="match status" value="1"/>
</dbReference>
<evidence type="ECO:0000256" key="10">
    <source>
        <dbReference type="ARBA" id="ARBA00023136"/>
    </source>
</evidence>
<keyword evidence="6" id="KW-0418">Kinase</keyword>
<gene>
    <name evidence="13" type="ORF">ABEG18_15525</name>
</gene>
<name>A0AAU7J9V5_9HYPH</name>
<evidence type="ECO:0000313" key="13">
    <source>
        <dbReference type="EMBL" id="XBO37142.1"/>
    </source>
</evidence>
<keyword evidence="8 11" id="KW-1133">Transmembrane helix</keyword>
<evidence type="ECO:0000256" key="6">
    <source>
        <dbReference type="ARBA" id="ARBA00022777"/>
    </source>
</evidence>
<reference evidence="13" key="1">
    <citation type="submission" date="2024-05" db="EMBL/GenBank/DDBJ databases">
        <authorList>
            <person name="Kim S."/>
            <person name="Heo J."/>
            <person name="Choi H."/>
            <person name="Choi Y."/>
            <person name="Kwon S.-W."/>
            <person name="Kim Y."/>
        </authorList>
    </citation>
    <scope>NUCLEOTIDE SEQUENCE</scope>
    <source>
        <strain evidence="13">KACC 23698</strain>
    </source>
</reference>
<keyword evidence="10 11" id="KW-0472">Membrane</keyword>
<feature type="transmembrane region" description="Helical" evidence="11">
    <location>
        <begin position="60"/>
        <end position="87"/>
    </location>
</feature>
<evidence type="ECO:0000256" key="3">
    <source>
        <dbReference type="ARBA" id="ARBA00022679"/>
    </source>
</evidence>
<dbReference type="GO" id="GO:0005524">
    <property type="term" value="F:ATP binding"/>
    <property type="evidence" value="ECO:0007669"/>
    <property type="project" value="UniProtKB-KW"/>
</dbReference>
<dbReference type="AlphaFoldDB" id="A0AAU7J9V5"/>
<evidence type="ECO:0000256" key="9">
    <source>
        <dbReference type="ARBA" id="ARBA00023012"/>
    </source>
</evidence>